<dbReference type="EMBL" id="CACRXK020000039">
    <property type="protein sequence ID" value="CAB3977246.1"/>
    <property type="molecule type" value="Genomic_DNA"/>
</dbReference>
<comment type="caution">
    <text evidence="4">The sequence shown here is derived from an EMBL/GenBank/DDBJ whole genome shotgun (WGS) entry which is preliminary data.</text>
</comment>
<protein>
    <submittedName>
        <fullName evidence="4">THAP domain-containing 9, partial</fullName>
    </submittedName>
</protein>
<organism evidence="4 5">
    <name type="scientific">Paramuricea clavata</name>
    <name type="common">Red gorgonian</name>
    <name type="synonym">Violescent sea-whip</name>
    <dbReference type="NCBI Taxonomy" id="317549"/>
    <lineage>
        <taxon>Eukaryota</taxon>
        <taxon>Metazoa</taxon>
        <taxon>Cnidaria</taxon>
        <taxon>Anthozoa</taxon>
        <taxon>Octocorallia</taxon>
        <taxon>Malacalcyonacea</taxon>
        <taxon>Plexauridae</taxon>
        <taxon>Paramuricea</taxon>
    </lineage>
</organism>
<proteinExistence type="predicted"/>
<dbReference type="InterPro" id="IPR048365">
    <property type="entry name" value="TNP-like_RNaseH_N"/>
</dbReference>
<evidence type="ECO:0000259" key="1">
    <source>
        <dbReference type="Pfam" id="PF12017"/>
    </source>
</evidence>
<evidence type="ECO:0000259" key="2">
    <source>
        <dbReference type="Pfam" id="PF21787"/>
    </source>
</evidence>
<keyword evidence="5" id="KW-1185">Reference proteome</keyword>
<dbReference type="AlphaFoldDB" id="A0A6S7FMZ6"/>
<dbReference type="Pfam" id="PF12017">
    <property type="entry name" value="Tnp_P_element"/>
    <property type="match status" value="1"/>
</dbReference>
<feature type="domain" description="THAP9-like helix-turn-helix" evidence="1">
    <location>
        <begin position="3"/>
        <end position="48"/>
    </location>
</feature>
<dbReference type="Pfam" id="PF21788">
    <property type="entry name" value="TNP-like_GBD"/>
    <property type="match status" value="1"/>
</dbReference>
<dbReference type="InterPro" id="IPR021896">
    <property type="entry name" value="THAP9-like_HTH"/>
</dbReference>
<accession>A0A6S7FMZ6</accession>
<gene>
    <name evidence="4" type="ORF">PACLA_8A048842</name>
</gene>
<reference evidence="4" key="1">
    <citation type="submission" date="2020-04" db="EMBL/GenBank/DDBJ databases">
        <authorList>
            <person name="Alioto T."/>
            <person name="Alioto T."/>
            <person name="Gomez Garrido J."/>
        </authorList>
    </citation>
    <scope>NUCLEOTIDE SEQUENCE</scope>
    <source>
        <strain evidence="4">A484AB</strain>
    </source>
</reference>
<feature type="domain" description="Transposable element P transposase-like RNase H" evidence="2">
    <location>
        <begin position="59"/>
        <end position="188"/>
    </location>
</feature>
<dbReference type="OrthoDB" id="8948150at2759"/>
<dbReference type="Pfam" id="PF21787">
    <property type="entry name" value="TNP-like_RNaseH_N"/>
    <property type="match status" value="1"/>
</dbReference>
<sequence>MFFKVKNGGRYSNETKSFALSLYHLSGKSYKMVSKLFCLPSKLSILKWISKMPNGAELTQPSLDVITTKVQACSSTGKLCIILMDEISLKSHLFYDCSKDKVLGLEDLGDEITSHKLATSAIVLMARGIIENWKQPPACYLVNESCSSDIVKEKLTDAITKLENIGLNVLGVGSDIGSNFQKFVREMGITPENPWFIHNSKKILYIFDAPHIIKAIWNNLTNYNFHFDNKVASWNDVEALYKIDIQNSIRCCPKLTNKHMHPNGFLKMKVKLATQVLSHSVAAALMMAISGGLLPTSASGTAELVSHFDDIFDCLNSSTFSTPKECNRPMTASSKHMQTMKEKLQFIKKIKVIDAAKNKDVTSSLKCVNALQITLRSTMELWKTVQAVKNSKAAKIDSNVASKEEKENSSVQPMLFHEIQDVDYKSSTIEENLISNNATCGYLLKRCLEKHSCQTCSSALIKMNLIVPTNCYVISRPMKQADNHLEDLLCLMMPSYNTF</sequence>
<dbReference type="Proteomes" id="UP001152795">
    <property type="component" value="Unassembled WGS sequence"/>
</dbReference>
<feature type="domain" description="Transposable element P transposase-like GTP-binding insertion" evidence="3">
    <location>
        <begin position="211"/>
        <end position="322"/>
    </location>
</feature>
<dbReference type="InterPro" id="IPR048366">
    <property type="entry name" value="TNP-like_GBD"/>
</dbReference>
<evidence type="ECO:0000313" key="4">
    <source>
        <dbReference type="EMBL" id="CAB3977246.1"/>
    </source>
</evidence>
<name>A0A6S7FMZ6_PARCT</name>
<evidence type="ECO:0000259" key="3">
    <source>
        <dbReference type="Pfam" id="PF21788"/>
    </source>
</evidence>
<evidence type="ECO:0000313" key="5">
    <source>
        <dbReference type="Proteomes" id="UP001152795"/>
    </source>
</evidence>